<dbReference type="InterPro" id="IPR000014">
    <property type="entry name" value="PAS"/>
</dbReference>
<dbReference type="CDD" id="cd00075">
    <property type="entry name" value="HATPase"/>
    <property type="match status" value="1"/>
</dbReference>
<dbReference type="GO" id="GO:0006355">
    <property type="term" value="P:regulation of DNA-templated transcription"/>
    <property type="evidence" value="ECO:0007669"/>
    <property type="project" value="InterPro"/>
</dbReference>
<evidence type="ECO:0000313" key="10">
    <source>
        <dbReference type="Proteomes" id="UP000474159"/>
    </source>
</evidence>
<evidence type="ECO:0000313" key="9">
    <source>
        <dbReference type="EMBL" id="KAB1074182.1"/>
    </source>
</evidence>
<dbReference type="AlphaFoldDB" id="A0A6L3SUP0"/>
<dbReference type="RefSeq" id="WP_151003890.1">
    <property type="nucleotide sequence ID" value="NZ_BPQY01000650.1"/>
</dbReference>
<protein>
    <recommendedName>
        <fullName evidence="2">histidine kinase</fullName>
        <ecNumber evidence="2">2.7.13.3</ecNumber>
    </recommendedName>
</protein>
<evidence type="ECO:0000259" key="7">
    <source>
        <dbReference type="PROSITE" id="PS50109"/>
    </source>
</evidence>
<dbReference type="InterPro" id="IPR003661">
    <property type="entry name" value="HisK_dim/P_dom"/>
</dbReference>
<dbReference type="InterPro" id="IPR036097">
    <property type="entry name" value="HisK_dim/P_sf"/>
</dbReference>
<evidence type="ECO:0000256" key="4">
    <source>
        <dbReference type="ARBA" id="ARBA00022679"/>
    </source>
</evidence>
<dbReference type="Gene3D" id="3.30.565.10">
    <property type="entry name" value="Histidine kinase-like ATPase, C-terminal domain"/>
    <property type="match status" value="1"/>
</dbReference>
<dbReference type="CDD" id="cd00130">
    <property type="entry name" value="PAS"/>
    <property type="match status" value="1"/>
</dbReference>
<feature type="domain" description="Histidine kinase" evidence="7">
    <location>
        <begin position="730"/>
        <end position="951"/>
    </location>
</feature>
<dbReference type="Pfam" id="PF00512">
    <property type="entry name" value="HisKA"/>
    <property type="match status" value="1"/>
</dbReference>
<evidence type="ECO:0000256" key="1">
    <source>
        <dbReference type="ARBA" id="ARBA00000085"/>
    </source>
</evidence>
<proteinExistence type="predicted"/>
<reference evidence="9 10" key="1">
    <citation type="submission" date="2019-09" db="EMBL/GenBank/DDBJ databases">
        <title>YIM 48816 draft genome.</title>
        <authorList>
            <person name="Jiang L."/>
        </authorList>
    </citation>
    <scope>NUCLEOTIDE SEQUENCE [LARGE SCALE GENOMIC DNA]</scope>
    <source>
        <strain evidence="9 10">YIM 48816</strain>
    </source>
</reference>
<comment type="catalytic activity">
    <reaction evidence="1">
        <text>ATP + protein L-histidine = ADP + protein N-phospho-L-histidine.</text>
        <dbReference type="EC" id="2.7.13.3"/>
    </reaction>
</comment>
<dbReference type="EC" id="2.7.13.3" evidence="2"/>
<gene>
    <name evidence="9" type="ORF">F6X53_26190</name>
</gene>
<organism evidence="9 10">
    <name type="scientific">Methylobacterium soli</name>
    <dbReference type="NCBI Taxonomy" id="553447"/>
    <lineage>
        <taxon>Bacteria</taxon>
        <taxon>Pseudomonadati</taxon>
        <taxon>Pseudomonadota</taxon>
        <taxon>Alphaproteobacteria</taxon>
        <taxon>Hyphomicrobiales</taxon>
        <taxon>Methylobacteriaceae</taxon>
        <taxon>Methylobacterium</taxon>
    </lineage>
</organism>
<accession>A0A6L3SUP0</accession>
<dbReference type="SMART" id="SM00091">
    <property type="entry name" value="PAS"/>
    <property type="match status" value="1"/>
</dbReference>
<feature type="region of interest" description="Disordered" evidence="6">
    <location>
        <begin position="147"/>
        <end position="173"/>
    </location>
</feature>
<dbReference type="GO" id="GO:0005886">
    <property type="term" value="C:plasma membrane"/>
    <property type="evidence" value="ECO:0007669"/>
    <property type="project" value="TreeGrafter"/>
</dbReference>
<dbReference type="PROSITE" id="PS50109">
    <property type="entry name" value="HIS_KIN"/>
    <property type="match status" value="1"/>
</dbReference>
<sequence length="956" mass="100866">MTDGGAEAAILEDHEAVHAALQLWAHDSQLRNLLTDADAAYLVLGHAGTRLLHASAGARGLAAGLTPSDADRTLPGWLSSQIDRLGDFADRPRLARLRLDDRWIAAPTTCLLARRAIGDDALLLVVLMEKAPGLRARALRQGRAASLHDAGRNTVRPAETDVPPAPPLLQQPASAEAAVGDRFVWRTDHREIVAEISGKGADKVRTMLAGRSWKSLAAEGHLAGAAPLLTAIAERQTFRAIPVILVDGGGQHRFELDLSGSPRARAGQPFAGYAGFGLIRAVSVPSPPPALPRNAPDLISFGMATLDQQAADASEPAPRSDGEDAPVRASTLAPAALTLAALSLVALVPAARFGLTWTSGSRTIPANRRREREPVSHEGDAPAAVIEAADRARENAQAAIADAQPDLTLNEHAAFREIARALGARFEGDEPFLAQDAALATRGAGGAVMPFPVPRPIDARSAEPNRTEVAALLAGLPVALLVARGDSILYANRSLLDLAGFSDLADLEARGGMPVLFKGLPPRLHVGPAADMAGQTTGPVALMTRDGGSREIDLAAFAVEWDEMPAEGLLIRETRGDDPARQLAAERVAQTFREAHAAEARTALDALDDGVLTLDAADRIVTVNRAAAAFLDCAAREVVGSNFIGLFDPDSVIAVRAGLQAPGGPAREVTVRGATGAPRLSLRVVRSDGEGSRIAILRGLGTDLNTVDPVENERGSADVAGSWKADFLAKVSHEIRTPMNGILGFADVMLKEQFGPIGTDRYRDYLRDIHASGEQVLALVNDLVDLARIEAGRFELAFGPVSLNDLVSSCVTLLQPQAARNRIVVRTSFAADATMLLVDERSMRQAALNIIANAIKFTEAGGQVIVSTTIAERGEVALRVRDTGIGMTTDEIEAALEPFREVSVSGPRKGGGTGLGLPLTKALVEANYGRFRITSRKDGGTLVEMMFPAARQARSA</sequence>
<dbReference type="InterPro" id="IPR004358">
    <property type="entry name" value="Sig_transdc_His_kin-like_C"/>
</dbReference>
<evidence type="ECO:0000256" key="3">
    <source>
        <dbReference type="ARBA" id="ARBA00022553"/>
    </source>
</evidence>
<dbReference type="PANTHER" id="PTHR43047">
    <property type="entry name" value="TWO-COMPONENT HISTIDINE PROTEIN KINASE"/>
    <property type="match status" value="1"/>
</dbReference>
<dbReference type="SUPFAM" id="SSF47384">
    <property type="entry name" value="Homodimeric domain of signal transducing histidine kinase"/>
    <property type="match status" value="1"/>
</dbReference>
<dbReference type="PROSITE" id="PS50112">
    <property type="entry name" value="PAS"/>
    <property type="match status" value="1"/>
</dbReference>
<comment type="caution">
    <text evidence="9">The sequence shown here is derived from an EMBL/GenBank/DDBJ whole genome shotgun (WGS) entry which is preliminary data.</text>
</comment>
<dbReference type="InterPro" id="IPR013767">
    <property type="entry name" value="PAS_fold"/>
</dbReference>
<dbReference type="PANTHER" id="PTHR43047:SF72">
    <property type="entry name" value="OSMOSENSING HISTIDINE PROTEIN KINASE SLN1"/>
    <property type="match status" value="1"/>
</dbReference>
<dbReference type="SMART" id="SM00388">
    <property type="entry name" value="HisKA"/>
    <property type="match status" value="1"/>
</dbReference>
<dbReference type="EMBL" id="VZZK01000038">
    <property type="protein sequence ID" value="KAB1074182.1"/>
    <property type="molecule type" value="Genomic_DNA"/>
</dbReference>
<dbReference type="OrthoDB" id="9801651at2"/>
<keyword evidence="10" id="KW-1185">Reference proteome</keyword>
<dbReference type="Pfam" id="PF00989">
    <property type="entry name" value="PAS"/>
    <property type="match status" value="1"/>
</dbReference>
<dbReference type="CDD" id="cd00082">
    <property type="entry name" value="HisKA"/>
    <property type="match status" value="1"/>
</dbReference>
<keyword evidence="3" id="KW-0597">Phosphoprotein</keyword>
<dbReference type="Gene3D" id="3.30.450.20">
    <property type="entry name" value="PAS domain"/>
    <property type="match status" value="1"/>
</dbReference>
<dbReference type="GO" id="GO:0000155">
    <property type="term" value="F:phosphorelay sensor kinase activity"/>
    <property type="evidence" value="ECO:0007669"/>
    <property type="project" value="InterPro"/>
</dbReference>
<evidence type="ECO:0000256" key="5">
    <source>
        <dbReference type="ARBA" id="ARBA00022777"/>
    </source>
</evidence>
<name>A0A6L3SUP0_9HYPH</name>
<dbReference type="Proteomes" id="UP000474159">
    <property type="component" value="Unassembled WGS sequence"/>
</dbReference>
<dbReference type="SMART" id="SM00387">
    <property type="entry name" value="HATPase_c"/>
    <property type="match status" value="1"/>
</dbReference>
<keyword evidence="5 9" id="KW-0418">Kinase</keyword>
<feature type="domain" description="PAS" evidence="8">
    <location>
        <begin position="596"/>
        <end position="660"/>
    </location>
</feature>
<keyword evidence="4" id="KW-0808">Transferase</keyword>
<dbReference type="SUPFAM" id="SSF55874">
    <property type="entry name" value="ATPase domain of HSP90 chaperone/DNA topoisomerase II/histidine kinase"/>
    <property type="match status" value="1"/>
</dbReference>
<evidence type="ECO:0000256" key="6">
    <source>
        <dbReference type="SAM" id="MobiDB-lite"/>
    </source>
</evidence>
<evidence type="ECO:0000259" key="8">
    <source>
        <dbReference type="PROSITE" id="PS50112"/>
    </source>
</evidence>
<dbReference type="InterPro" id="IPR035965">
    <property type="entry name" value="PAS-like_dom_sf"/>
</dbReference>
<dbReference type="InterPro" id="IPR005467">
    <property type="entry name" value="His_kinase_dom"/>
</dbReference>
<dbReference type="InterPro" id="IPR036890">
    <property type="entry name" value="HATPase_C_sf"/>
</dbReference>
<dbReference type="Pfam" id="PF02518">
    <property type="entry name" value="HATPase_c"/>
    <property type="match status" value="1"/>
</dbReference>
<dbReference type="SUPFAM" id="SSF55785">
    <property type="entry name" value="PYP-like sensor domain (PAS domain)"/>
    <property type="match status" value="1"/>
</dbReference>
<dbReference type="PRINTS" id="PR00344">
    <property type="entry name" value="BCTRLSENSOR"/>
</dbReference>
<dbReference type="GO" id="GO:0009927">
    <property type="term" value="F:histidine phosphotransfer kinase activity"/>
    <property type="evidence" value="ECO:0007669"/>
    <property type="project" value="TreeGrafter"/>
</dbReference>
<evidence type="ECO:0000256" key="2">
    <source>
        <dbReference type="ARBA" id="ARBA00012438"/>
    </source>
</evidence>
<dbReference type="Gene3D" id="1.10.287.130">
    <property type="match status" value="1"/>
</dbReference>
<dbReference type="InterPro" id="IPR003594">
    <property type="entry name" value="HATPase_dom"/>
</dbReference>